<proteinExistence type="predicted"/>
<protein>
    <submittedName>
        <fullName evidence="3">Uncharacterized protein</fullName>
    </submittedName>
</protein>
<gene>
    <name evidence="3" type="ORF">M422DRAFT_67597</name>
</gene>
<evidence type="ECO:0000256" key="2">
    <source>
        <dbReference type="SAM" id="Phobius"/>
    </source>
</evidence>
<organism evidence="3 4">
    <name type="scientific">Sphaerobolus stellatus (strain SS14)</name>
    <dbReference type="NCBI Taxonomy" id="990650"/>
    <lineage>
        <taxon>Eukaryota</taxon>
        <taxon>Fungi</taxon>
        <taxon>Dikarya</taxon>
        <taxon>Basidiomycota</taxon>
        <taxon>Agaricomycotina</taxon>
        <taxon>Agaricomycetes</taxon>
        <taxon>Phallomycetidae</taxon>
        <taxon>Geastrales</taxon>
        <taxon>Sphaerobolaceae</taxon>
        <taxon>Sphaerobolus</taxon>
    </lineage>
</organism>
<dbReference type="OrthoDB" id="3049734at2759"/>
<dbReference type="EMBL" id="KN837118">
    <property type="protein sequence ID" value="KIJ44344.1"/>
    <property type="molecule type" value="Genomic_DNA"/>
</dbReference>
<dbReference type="AlphaFoldDB" id="A0A0C9VBK6"/>
<reference evidence="3 4" key="1">
    <citation type="submission" date="2014-06" db="EMBL/GenBank/DDBJ databases">
        <title>Evolutionary Origins and Diversification of the Mycorrhizal Mutualists.</title>
        <authorList>
            <consortium name="DOE Joint Genome Institute"/>
            <consortium name="Mycorrhizal Genomics Consortium"/>
            <person name="Kohler A."/>
            <person name="Kuo A."/>
            <person name="Nagy L.G."/>
            <person name="Floudas D."/>
            <person name="Copeland A."/>
            <person name="Barry K.W."/>
            <person name="Cichocki N."/>
            <person name="Veneault-Fourrey C."/>
            <person name="LaButti K."/>
            <person name="Lindquist E.A."/>
            <person name="Lipzen A."/>
            <person name="Lundell T."/>
            <person name="Morin E."/>
            <person name="Murat C."/>
            <person name="Riley R."/>
            <person name="Ohm R."/>
            <person name="Sun H."/>
            <person name="Tunlid A."/>
            <person name="Henrissat B."/>
            <person name="Grigoriev I.V."/>
            <person name="Hibbett D.S."/>
            <person name="Martin F."/>
        </authorList>
    </citation>
    <scope>NUCLEOTIDE SEQUENCE [LARGE SCALE GENOMIC DNA]</scope>
    <source>
        <strain evidence="3 4">SS14</strain>
    </source>
</reference>
<dbReference type="Proteomes" id="UP000054279">
    <property type="component" value="Unassembled WGS sequence"/>
</dbReference>
<sequence>MSSHYIAIRTSEEKPLVSSNEELDEYSSTFNASQKVIAKKFVIGIYFLCAVTVLTAIISVFTTINTLQLLPTPVDDIGSLPRPDIFVGLPKDPQLPNKDLMPQMKDDAPHHSHTHTHDNSN</sequence>
<evidence type="ECO:0000313" key="3">
    <source>
        <dbReference type="EMBL" id="KIJ44344.1"/>
    </source>
</evidence>
<feature type="compositionally biased region" description="Basic and acidic residues" evidence="1">
    <location>
        <begin position="104"/>
        <end position="121"/>
    </location>
</feature>
<keyword evidence="2" id="KW-1133">Transmembrane helix</keyword>
<accession>A0A0C9VBK6</accession>
<dbReference type="HOGENOM" id="CLU_2061215_0_0_1"/>
<name>A0A0C9VBK6_SPHS4</name>
<feature type="region of interest" description="Disordered" evidence="1">
    <location>
        <begin position="90"/>
        <end position="121"/>
    </location>
</feature>
<evidence type="ECO:0000256" key="1">
    <source>
        <dbReference type="SAM" id="MobiDB-lite"/>
    </source>
</evidence>
<feature type="transmembrane region" description="Helical" evidence="2">
    <location>
        <begin position="41"/>
        <end position="64"/>
    </location>
</feature>
<evidence type="ECO:0000313" key="4">
    <source>
        <dbReference type="Proteomes" id="UP000054279"/>
    </source>
</evidence>
<keyword evidence="2" id="KW-0812">Transmembrane</keyword>
<keyword evidence="4" id="KW-1185">Reference proteome</keyword>
<keyword evidence="2" id="KW-0472">Membrane</keyword>